<reference evidence="1 2" key="1">
    <citation type="submission" date="2019-04" db="EMBL/GenBank/DDBJ databases">
        <title>Microbes associate with the intestines of laboratory mice.</title>
        <authorList>
            <person name="Navarre W."/>
            <person name="Wong E."/>
            <person name="Huang K."/>
            <person name="Tropini C."/>
            <person name="Ng K."/>
            <person name="Yu B."/>
        </authorList>
    </citation>
    <scope>NUCLEOTIDE SEQUENCE [LARGE SCALE GENOMIC DNA]</scope>
    <source>
        <strain evidence="1 2">NM50_B9-20</strain>
    </source>
</reference>
<name>A0A4S2DDD3_9CLOT</name>
<dbReference type="PROSITE" id="PS51257">
    <property type="entry name" value="PROKAR_LIPOPROTEIN"/>
    <property type="match status" value="1"/>
</dbReference>
<dbReference type="Proteomes" id="UP000306888">
    <property type="component" value="Unassembled WGS sequence"/>
</dbReference>
<dbReference type="AlphaFoldDB" id="A0A4S2DDD3"/>
<dbReference type="OrthoDB" id="2677224at2"/>
<evidence type="ECO:0000313" key="2">
    <source>
        <dbReference type="Proteomes" id="UP000306888"/>
    </source>
</evidence>
<evidence type="ECO:0000313" key="1">
    <source>
        <dbReference type="EMBL" id="TGY39928.1"/>
    </source>
</evidence>
<proteinExistence type="predicted"/>
<keyword evidence="2" id="KW-1185">Reference proteome</keyword>
<organism evidence="1 2">
    <name type="scientific">Clostridium sartagoforme</name>
    <dbReference type="NCBI Taxonomy" id="84031"/>
    <lineage>
        <taxon>Bacteria</taxon>
        <taxon>Bacillati</taxon>
        <taxon>Bacillota</taxon>
        <taxon>Clostridia</taxon>
        <taxon>Eubacteriales</taxon>
        <taxon>Clostridiaceae</taxon>
        <taxon>Clostridium</taxon>
    </lineage>
</organism>
<dbReference type="RefSeq" id="WP_136008255.1">
    <property type="nucleotide sequence ID" value="NZ_SRYR01000018.1"/>
</dbReference>
<dbReference type="EMBL" id="SRYR01000018">
    <property type="protein sequence ID" value="TGY39928.1"/>
    <property type="molecule type" value="Genomic_DNA"/>
</dbReference>
<sequence length="493" mass="56421">MKALKRSGVLLLILLFTLIVGCSKVDGKDTQSIKAPKNEGLSIDGTWKIKNIDILDEEIENKDVLLNQIGDFISISNKKISIFNKEYSNPRFKLKVVDENYILSYELNLKVKDVIDNTSKLNIVSIIDSNSIVGEFFDLGNDSGYLFYSGMLIELTREDKEPKDLDYSKGKIEAEILNEDYNSDVGAMITLKTPRILMENGDYSAEEYRTIWVSLKDQKLQPIMEKDNIIFPRLNGIWTIEKDIYSKDNKHIEYFTAKPLDGKVEEHSFVFNTDQNVYKNINFISNDYISIEKYEGNNFNNIFTSFQTIPVDNVNSNVGVSIDEIFSSEAKEKYKKDFNDAVNALNNNKSDVVSTIDYTNFTLKRNEGKWTLNGKIMTNDLDNDGTTFKLSINPNKKLLNYDTLLIPWKDLKSNFPFITDAYTAPTGRLAFITFNDKLLIYELEDKTIKGSPLAVINLKNDEEIIMVEWASGSYVSTWSRAFKDGIEIDMEED</sequence>
<gene>
    <name evidence="1" type="ORF">E5347_16135</name>
</gene>
<evidence type="ECO:0008006" key="3">
    <source>
        <dbReference type="Google" id="ProtNLM"/>
    </source>
</evidence>
<accession>A0A4S2DDD3</accession>
<protein>
    <recommendedName>
        <fullName evidence="3">Lipoprotein</fullName>
    </recommendedName>
</protein>
<comment type="caution">
    <text evidence="1">The sequence shown here is derived from an EMBL/GenBank/DDBJ whole genome shotgun (WGS) entry which is preliminary data.</text>
</comment>